<keyword evidence="2" id="KW-1185">Reference proteome</keyword>
<evidence type="ECO:0000313" key="1">
    <source>
        <dbReference type="EMBL" id="CAK0804928.1"/>
    </source>
</evidence>
<gene>
    <name evidence="1" type="ORF">PCOR1329_LOCUS11599</name>
</gene>
<comment type="caution">
    <text evidence="1">The sequence shown here is derived from an EMBL/GenBank/DDBJ whole genome shotgun (WGS) entry which is preliminary data.</text>
</comment>
<accession>A0ABN9QJ51</accession>
<sequence>MTRKRIAQYRCGPLAASNQTDQLVYNEVGFYWKDHTRALTLLHFDLRSPRIMGRVEKSAGKISYVRIHLNCKYLTCTCFGCLTREKRKRPCSNVYNYVSSLYNFLQCLRIRLCPSSVSNHFVVHLMAIPSL</sequence>
<reference evidence="1" key="1">
    <citation type="submission" date="2023-10" db="EMBL/GenBank/DDBJ databases">
        <authorList>
            <person name="Chen Y."/>
            <person name="Shah S."/>
            <person name="Dougan E. K."/>
            <person name="Thang M."/>
            <person name="Chan C."/>
        </authorList>
    </citation>
    <scope>NUCLEOTIDE SEQUENCE [LARGE SCALE GENOMIC DNA]</scope>
</reference>
<proteinExistence type="predicted"/>
<evidence type="ECO:0000313" key="2">
    <source>
        <dbReference type="Proteomes" id="UP001189429"/>
    </source>
</evidence>
<name>A0ABN9QJ51_9DINO</name>
<dbReference type="Proteomes" id="UP001189429">
    <property type="component" value="Unassembled WGS sequence"/>
</dbReference>
<dbReference type="EMBL" id="CAUYUJ010003340">
    <property type="protein sequence ID" value="CAK0804928.1"/>
    <property type="molecule type" value="Genomic_DNA"/>
</dbReference>
<protein>
    <submittedName>
        <fullName evidence="1">Uncharacterized protein</fullName>
    </submittedName>
</protein>
<organism evidence="1 2">
    <name type="scientific">Prorocentrum cordatum</name>
    <dbReference type="NCBI Taxonomy" id="2364126"/>
    <lineage>
        <taxon>Eukaryota</taxon>
        <taxon>Sar</taxon>
        <taxon>Alveolata</taxon>
        <taxon>Dinophyceae</taxon>
        <taxon>Prorocentrales</taxon>
        <taxon>Prorocentraceae</taxon>
        <taxon>Prorocentrum</taxon>
    </lineage>
</organism>